<dbReference type="InterPro" id="IPR011722">
    <property type="entry name" value="Hemimethylated_DNA-bd_dom"/>
</dbReference>
<protein>
    <recommendedName>
        <fullName evidence="1">Hemimethylated DNA-binding domain-containing protein</fullName>
    </recommendedName>
</protein>
<dbReference type="PANTHER" id="PTHR14289">
    <property type="entry name" value="F-BOX ONLY PROTEIN 3"/>
    <property type="match status" value="1"/>
</dbReference>
<gene>
    <name evidence="2" type="ORF">g.7195</name>
</gene>
<dbReference type="PANTHER" id="PTHR14289:SF16">
    <property type="entry name" value="POLYMERASE DELTA-INTERACTING PROTEIN 2"/>
    <property type="match status" value="1"/>
</dbReference>
<proteinExistence type="predicted"/>
<dbReference type="SMART" id="SM00992">
    <property type="entry name" value="YccV-like"/>
    <property type="match status" value="1"/>
</dbReference>
<dbReference type="Pfam" id="PF08755">
    <property type="entry name" value="YccV-like"/>
    <property type="match status" value="1"/>
</dbReference>
<dbReference type="GO" id="GO:0003677">
    <property type="term" value="F:DNA binding"/>
    <property type="evidence" value="ECO:0007669"/>
    <property type="project" value="InterPro"/>
</dbReference>
<accession>A0A1B6FYF9</accession>
<sequence length="191" mass="22560">VFSSSKLVKLINYMSKPNVFTYTQHCFTHKLVEIGRLDEPKTTNYELGQMFIHKLFGYRGIILFSWLTKVYDRDLTNACRVVSKEEKAGEFFNHDYYYLALIDSRDKPHIPVKTEPAFFYGLNSIYGFRYSIPDLDIVLHEDILPYTAMKTESIKHDHLKRFLVYDSSKETCYRATNTLKEWHKQFTPCLA</sequence>
<feature type="non-terminal residue" evidence="2">
    <location>
        <position position="191"/>
    </location>
</feature>
<dbReference type="SUPFAM" id="SSF141255">
    <property type="entry name" value="YccV-like"/>
    <property type="match status" value="1"/>
</dbReference>
<reference evidence="2" key="1">
    <citation type="submission" date="2015-11" db="EMBL/GenBank/DDBJ databases">
        <title>De novo transcriptome assembly of four potential Pierce s Disease insect vectors from Arizona vineyards.</title>
        <authorList>
            <person name="Tassone E.E."/>
        </authorList>
    </citation>
    <scope>NUCLEOTIDE SEQUENCE</scope>
</reference>
<evidence type="ECO:0000259" key="1">
    <source>
        <dbReference type="SMART" id="SM00992"/>
    </source>
</evidence>
<dbReference type="GO" id="GO:0042645">
    <property type="term" value="C:mitochondrial nucleoid"/>
    <property type="evidence" value="ECO:0007669"/>
    <property type="project" value="TreeGrafter"/>
</dbReference>
<feature type="domain" description="Hemimethylated DNA-binding" evidence="1">
    <location>
        <begin position="42"/>
        <end position="176"/>
    </location>
</feature>
<dbReference type="EMBL" id="GECZ01014549">
    <property type="protein sequence ID" value="JAS55220.1"/>
    <property type="molecule type" value="Transcribed_RNA"/>
</dbReference>
<dbReference type="InterPro" id="IPR036623">
    <property type="entry name" value="Hemimethylated_DNA-bd_sf"/>
</dbReference>
<feature type="non-terminal residue" evidence="2">
    <location>
        <position position="1"/>
    </location>
</feature>
<dbReference type="AlphaFoldDB" id="A0A1B6FYF9"/>
<organism evidence="2">
    <name type="scientific">Cuerna arida</name>
    <dbReference type="NCBI Taxonomy" id="1464854"/>
    <lineage>
        <taxon>Eukaryota</taxon>
        <taxon>Metazoa</taxon>
        <taxon>Ecdysozoa</taxon>
        <taxon>Arthropoda</taxon>
        <taxon>Hexapoda</taxon>
        <taxon>Insecta</taxon>
        <taxon>Pterygota</taxon>
        <taxon>Neoptera</taxon>
        <taxon>Paraneoptera</taxon>
        <taxon>Hemiptera</taxon>
        <taxon>Auchenorrhyncha</taxon>
        <taxon>Membracoidea</taxon>
        <taxon>Cicadellidae</taxon>
        <taxon>Cicadellinae</taxon>
        <taxon>Proconiini</taxon>
        <taxon>Cuerna</taxon>
    </lineage>
</organism>
<evidence type="ECO:0000313" key="2">
    <source>
        <dbReference type="EMBL" id="JAS55220.1"/>
    </source>
</evidence>
<dbReference type="GO" id="GO:0005634">
    <property type="term" value="C:nucleus"/>
    <property type="evidence" value="ECO:0007669"/>
    <property type="project" value="TreeGrafter"/>
</dbReference>
<name>A0A1B6FYF9_9HEMI</name>
<dbReference type="GO" id="GO:0070987">
    <property type="term" value="P:error-free translesion synthesis"/>
    <property type="evidence" value="ECO:0007669"/>
    <property type="project" value="TreeGrafter"/>
</dbReference>